<name>A0A653D9M4_CALMS</name>
<accession>A0A653D9M4</accession>
<feature type="non-terminal residue" evidence="2">
    <location>
        <position position="71"/>
    </location>
</feature>
<dbReference type="Proteomes" id="UP000410492">
    <property type="component" value="Unassembled WGS sequence"/>
</dbReference>
<feature type="chain" id="PRO_5024794208" description="Secreted protein" evidence="1">
    <location>
        <begin position="25"/>
        <end position="71"/>
    </location>
</feature>
<evidence type="ECO:0000313" key="2">
    <source>
        <dbReference type="EMBL" id="VEN56869.1"/>
    </source>
</evidence>
<dbReference type="EMBL" id="CAACVG010010868">
    <property type="protein sequence ID" value="VEN56869.1"/>
    <property type="molecule type" value="Genomic_DNA"/>
</dbReference>
<evidence type="ECO:0008006" key="4">
    <source>
        <dbReference type="Google" id="ProtNLM"/>
    </source>
</evidence>
<evidence type="ECO:0000313" key="3">
    <source>
        <dbReference type="Proteomes" id="UP000410492"/>
    </source>
</evidence>
<gene>
    <name evidence="2" type="ORF">CALMAC_LOCUS15650</name>
</gene>
<sequence length="71" mass="7769">MGWLRDPIWQSCSLLVLVIVLSHAKGLVGKTSMFIPIVSTVSNCVSQLRKPKSIQPSYGNYVVLTIDSPVP</sequence>
<feature type="signal peptide" evidence="1">
    <location>
        <begin position="1"/>
        <end position="24"/>
    </location>
</feature>
<keyword evidence="1" id="KW-0732">Signal</keyword>
<evidence type="ECO:0000256" key="1">
    <source>
        <dbReference type="SAM" id="SignalP"/>
    </source>
</evidence>
<proteinExistence type="predicted"/>
<dbReference type="AlphaFoldDB" id="A0A653D9M4"/>
<keyword evidence="3" id="KW-1185">Reference proteome</keyword>
<protein>
    <recommendedName>
        <fullName evidence="4">Secreted protein</fullName>
    </recommendedName>
</protein>
<reference evidence="2 3" key="1">
    <citation type="submission" date="2019-01" db="EMBL/GenBank/DDBJ databases">
        <authorList>
            <person name="Sayadi A."/>
        </authorList>
    </citation>
    <scope>NUCLEOTIDE SEQUENCE [LARGE SCALE GENOMIC DNA]</scope>
</reference>
<organism evidence="2 3">
    <name type="scientific">Callosobruchus maculatus</name>
    <name type="common">Southern cowpea weevil</name>
    <name type="synonym">Pulse bruchid</name>
    <dbReference type="NCBI Taxonomy" id="64391"/>
    <lineage>
        <taxon>Eukaryota</taxon>
        <taxon>Metazoa</taxon>
        <taxon>Ecdysozoa</taxon>
        <taxon>Arthropoda</taxon>
        <taxon>Hexapoda</taxon>
        <taxon>Insecta</taxon>
        <taxon>Pterygota</taxon>
        <taxon>Neoptera</taxon>
        <taxon>Endopterygota</taxon>
        <taxon>Coleoptera</taxon>
        <taxon>Polyphaga</taxon>
        <taxon>Cucujiformia</taxon>
        <taxon>Chrysomeloidea</taxon>
        <taxon>Chrysomelidae</taxon>
        <taxon>Bruchinae</taxon>
        <taxon>Bruchini</taxon>
        <taxon>Callosobruchus</taxon>
    </lineage>
</organism>